<comment type="subcellular location">
    <subcellularLocation>
        <location evidence="6">Cytoplasm</location>
    </subcellularLocation>
</comment>
<sequence>MTKSTSNQPAKSNVSAKTHSKLKSAKSASVQRKPPKSSHTKSSSHKQQVRRGEQGLKPAKVTDKKGLHQRNLHKDGYDFDRLIEASPELKEFVRPNPYGNLSIDFADPQAVKALNLALLKADYQITFWDIPQGFLCPPIPGRVDYIHYLADLLAGNIQQESQESSVGSQNGQNVPRVNDAFTQAVATTHKIPTGPKIKALDIGTGANGVYPILGIQAYGWQFTASDVDPLSLANVEVIISGNPSLQKKFKTRLQTDHQKVFAGIIQPEDRFDITLCNPPFHSSLAEASAGSERKLNNLAANRAAKGHEPKPAKSTVSKDKQSTKGLNFGGQKAELWCDGGEKQFLLNMIRESADFKTQCLWFTSLVSKKENLKPSYAALEKAGAVTVKTIDMAQGNKLTRVLAWSYLTPKQQALWAKYRS</sequence>
<accession>A0ABX6VBW3</accession>
<keyword evidence="9" id="KW-1185">Reference proteome</keyword>
<dbReference type="Gene3D" id="3.40.50.150">
    <property type="entry name" value="Vaccinia Virus protein VP39"/>
    <property type="match status" value="1"/>
</dbReference>
<evidence type="ECO:0000256" key="7">
    <source>
        <dbReference type="SAM" id="MobiDB-lite"/>
    </source>
</evidence>
<dbReference type="InterPro" id="IPR010286">
    <property type="entry name" value="METTL16/RlmF"/>
</dbReference>
<dbReference type="GO" id="GO:0052907">
    <property type="term" value="F:23S rRNA (adenine(1618)-N(6))-methyltransferase activity"/>
    <property type="evidence" value="ECO:0007669"/>
    <property type="project" value="UniProtKB-EC"/>
</dbReference>
<dbReference type="InterPro" id="IPR016909">
    <property type="entry name" value="rRNA_lsu_MeTfrase_F"/>
</dbReference>
<dbReference type="EC" id="2.1.1.181" evidence="6"/>
<dbReference type="RefSeq" id="WP_142873352.1">
    <property type="nucleotide sequence ID" value="NZ_CP045503.2"/>
</dbReference>
<evidence type="ECO:0000313" key="9">
    <source>
        <dbReference type="Proteomes" id="UP000316416"/>
    </source>
</evidence>
<dbReference type="Proteomes" id="UP000316416">
    <property type="component" value="Chromosome"/>
</dbReference>
<evidence type="ECO:0000256" key="5">
    <source>
        <dbReference type="ARBA" id="ARBA00022691"/>
    </source>
</evidence>
<evidence type="ECO:0000256" key="2">
    <source>
        <dbReference type="ARBA" id="ARBA00022552"/>
    </source>
</evidence>
<keyword evidence="1 6" id="KW-0963">Cytoplasm</keyword>
<organism evidence="8 9">
    <name type="scientific">Shewanella eurypsychrophilus</name>
    <dbReference type="NCBI Taxonomy" id="2593656"/>
    <lineage>
        <taxon>Bacteria</taxon>
        <taxon>Pseudomonadati</taxon>
        <taxon>Pseudomonadota</taxon>
        <taxon>Gammaproteobacteria</taxon>
        <taxon>Alteromonadales</taxon>
        <taxon>Shewanellaceae</taxon>
        <taxon>Shewanella</taxon>
    </lineage>
</organism>
<feature type="region of interest" description="Disordered" evidence="7">
    <location>
        <begin position="301"/>
        <end position="323"/>
    </location>
</feature>
<reference evidence="8" key="1">
    <citation type="submission" date="2021-07" db="EMBL/GenBank/DDBJ databases">
        <title>Shewanella sp. YLB-07 whole genome sequence.</title>
        <authorList>
            <person name="Yu L."/>
        </authorList>
    </citation>
    <scope>NUCLEOTIDE SEQUENCE</scope>
    <source>
        <strain evidence="8">YLB-08</strain>
    </source>
</reference>
<feature type="region of interest" description="Disordered" evidence="7">
    <location>
        <begin position="1"/>
        <end position="69"/>
    </location>
</feature>
<feature type="compositionally biased region" description="Basic and acidic residues" evidence="7">
    <location>
        <begin position="50"/>
        <end position="69"/>
    </location>
</feature>
<feature type="compositionally biased region" description="Basic residues" evidence="7">
    <location>
        <begin position="33"/>
        <end position="49"/>
    </location>
</feature>
<keyword evidence="2 6" id="KW-0698">rRNA processing</keyword>
<dbReference type="EMBL" id="CP045503">
    <property type="protein sequence ID" value="QPG60179.1"/>
    <property type="molecule type" value="Genomic_DNA"/>
</dbReference>
<comment type="similarity">
    <text evidence="6">Belongs to the methyltransferase superfamily. METTL16/RlmF family.</text>
</comment>
<evidence type="ECO:0000256" key="4">
    <source>
        <dbReference type="ARBA" id="ARBA00022679"/>
    </source>
</evidence>
<dbReference type="CDD" id="cd02440">
    <property type="entry name" value="AdoMet_MTases"/>
    <property type="match status" value="1"/>
</dbReference>
<dbReference type="HAMAP" id="MF_01848">
    <property type="entry name" value="23SrRNA_methyltr_F"/>
    <property type="match status" value="1"/>
</dbReference>
<comment type="catalytic activity">
    <reaction evidence="6">
        <text>adenosine(1618) in 23S rRNA + S-adenosyl-L-methionine = N(6)-methyladenosine(1618) in 23S rRNA + S-adenosyl-L-homocysteine + H(+)</text>
        <dbReference type="Rhea" id="RHEA:16497"/>
        <dbReference type="Rhea" id="RHEA-COMP:10229"/>
        <dbReference type="Rhea" id="RHEA-COMP:10231"/>
        <dbReference type="ChEBI" id="CHEBI:15378"/>
        <dbReference type="ChEBI" id="CHEBI:57856"/>
        <dbReference type="ChEBI" id="CHEBI:59789"/>
        <dbReference type="ChEBI" id="CHEBI:74411"/>
        <dbReference type="ChEBI" id="CHEBI:74449"/>
        <dbReference type="EC" id="2.1.1.181"/>
    </reaction>
</comment>
<keyword evidence="3 6" id="KW-0489">Methyltransferase</keyword>
<dbReference type="InterPro" id="IPR029063">
    <property type="entry name" value="SAM-dependent_MTases_sf"/>
</dbReference>
<dbReference type="PANTHER" id="PTHR13393:SF0">
    <property type="entry name" value="RNA N6-ADENOSINE-METHYLTRANSFERASE METTL16"/>
    <property type="match status" value="1"/>
</dbReference>
<dbReference type="Pfam" id="PF05971">
    <property type="entry name" value="Methyltransf_10"/>
    <property type="match status" value="2"/>
</dbReference>
<protein>
    <recommendedName>
        <fullName evidence="6">Ribosomal RNA large subunit methyltransferase F</fullName>
        <ecNumber evidence="6">2.1.1.181</ecNumber>
    </recommendedName>
    <alternativeName>
        <fullName evidence="6">23S rRNA mA1618 methyltransferase</fullName>
    </alternativeName>
    <alternativeName>
        <fullName evidence="6">rRNA adenine N-6-methyltransferase</fullName>
    </alternativeName>
</protein>
<evidence type="ECO:0000256" key="1">
    <source>
        <dbReference type="ARBA" id="ARBA00022490"/>
    </source>
</evidence>
<evidence type="ECO:0000256" key="3">
    <source>
        <dbReference type="ARBA" id="ARBA00022603"/>
    </source>
</evidence>
<evidence type="ECO:0000256" key="6">
    <source>
        <dbReference type="HAMAP-Rule" id="MF_01848"/>
    </source>
</evidence>
<name>A0ABX6VBW3_9GAMM</name>
<dbReference type="PANTHER" id="PTHR13393">
    <property type="entry name" value="SAM-DEPENDENT METHYLTRANSFERASE"/>
    <property type="match status" value="1"/>
</dbReference>
<proteinExistence type="inferred from homology"/>
<dbReference type="NCBIfam" id="NF008725">
    <property type="entry name" value="PRK11727.1"/>
    <property type="match status" value="1"/>
</dbReference>
<evidence type="ECO:0000313" key="8">
    <source>
        <dbReference type="EMBL" id="QPG60179.1"/>
    </source>
</evidence>
<keyword evidence="4 6" id="KW-0808">Transferase</keyword>
<feature type="compositionally biased region" description="Polar residues" evidence="7">
    <location>
        <begin position="1"/>
        <end position="17"/>
    </location>
</feature>
<gene>
    <name evidence="6 8" type="primary">rlmF</name>
    <name evidence="8" type="ORF">FM038_024695</name>
</gene>
<comment type="function">
    <text evidence="6">Specifically methylates the adenine in position 1618 of 23S rRNA.</text>
</comment>
<keyword evidence="5 6" id="KW-0949">S-adenosyl-L-methionine</keyword>
<feature type="compositionally biased region" description="Basic and acidic residues" evidence="7">
    <location>
        <begin position="305"/>
        <end position="322"/>
    </location>
</feature>
<dbReference type="SUPFAM" id="SSF53335">
    <property type="entry name" value="S-adenosyl-L-methionine-dependent methyltransferases"/>
    <property type="match status" value="1"/>
</dbReference>